<dbReference type="PANTHER" id="PTHR23150">
    <property type="entry name" value="SULFATASE MODIFYING FACTOR 1, 2"/>
    <property type="match status" value="1"/>
</dbReference>
<dbReference type="RefSeq" id="WP_009347945.1">
    <property type="nucleotide sequence ID" value="NZ_JACICA010000006.1"/>
</dbReference>
<comment type="caution">
    <text evidence="2">The sequence shown here is derived from an EMBL/GenBank/DDBJ whole genome shotgun (WGS) entry which is preliminary data.</text>
</comment>
<evidence type="ECO:0000259" key="1">
    <source>
        <dbReference type="Pfam" id="PF03781"/>
    </source>
</evidence>
<dbReference type="GO" id="GO:0120147">
    <property type="term" value="F:formylglycine-generating oxidase activity"/>
    <property type="evidence" value="ECO:0007669"/>
    <property type="project" value="TreeGrafter"/>
</dbReference>
<dbReference type="InterPro" id="IPR005532">
    <property type="entry name" value="SUMF_dom"/>
</dbReference>
<gene>
    <name evidence="2" type="ORF">FHS60_001350</name>
</gene>
<name>A0A7W5UK08_9BACT</name>
<dbReference type="InterPro" id="IPR016187">
    <property type="entry name" value="CTDL_fold"/>
</dbReference>
<dbReference type="InterPro" id="IPR051043">
    <property type="entry name" value="Sulfatase_Mod_Factor_Kinase"/>
</dbReference>
<dbReference type="SUPFAM" id="SSF56436">
    <property type="entry name" value="C-type lectin-like"/>
    <property type="match status" value="1"/>
</dbReference>
<dbReference type="Pfam" id="PF03781">
    <property type="entry name" value="FGE-sulfatase"/>
    <property type="match status" value="2"/>
</dbReference>
<dbReference type="AlphaFoldDB" id="A0A7W5UK08"/>
<evidence type="ECO:0000313" key="3">
    <source>
        <dbReference type="Proteomes" id="UP000541425"/>
    </source>
</evidence>
<dbReference type="Gene3D" id="3.90.1580.10">
    <property type="entry name" value="paralog of FGE (formylglycine-generating enzyme)"/>
    <property type="match status" value="2"/>
</dbReference>
<sequence length="488" mass="55840">MIQKLFTILASACVAMTLVSCFGSNRAMKSGGEVTSSRGAAVSEPTPYGMVEIKRGHLRTGIEKNDTLWGKEIPARDISVDGFWMDQTEVTNSMYRQFVTWVRDSIFRERLADPSFGGDDSYKITEDKKGEPVKPHLNWAKALPKKMDEDQQRAYESLYLTNPIDGTKMIDFRQLNYRYEIYDYEKAALRKYRLNPEERDLNTDHTIDPDEVVMISKDTAYVDENGKIVRETIERPLSGPWDFLNTYIVNVYPDTTCWVNDFTNANNEIYMKNYWSSSAYNDYPVVGVTWEQANAFCAWRTQYLLKGLGPQARYIQRYRLPTEIEWEYAARGKEQNPFPWTPAEDDNNLKTNKKGCYYANFKPDEGDYTVDGNLVTSQVGTYGANSNGLFDMAGNVAEWTSTTYTSAGVKAMADINPELSYNAAKEDPYALKRKSIRGGSWKDPLSLIRSAWRTYEYQNHPRSFVGFRCVRSLAGTRTGKLPRVGKKK</sequence>
<dbReference type="Proteomes" id="UP000541425">
    <property type="component" value="Unassembled WGS sequence"/>
</dbReference>
<protein>
    <submittedName>
        <fullName evidence="2">Formylglycine-generating enzyme required for sulfatase activity</fullName>
    </submittedName>
</protein>
<evidence type="ECO:0000313" key="2">
    <source>
        <dbReference type="EMBL" id="MBB3702877.1"/>
    </source>
</evidence>
<accession>A0A7W5UK08</accession>
<dbReference type="EMBL" id="JACICA010000006">
    <property type="protein sequence ID" value="MBB3702877.1"/>
    <property type="molecule type" value="Genomic_DNA"/>
</dbReference>
<dbReference type="PROSITE" id="PS51257">
    <property type="entry name" value="PROKAR_LIPOPROTEIN"/>
    <property type="match status" value="1"/>
</dbReference>
<feature type="domain" description="Sulfatase-modifying factor enzyme-like" evidence="1">
    <location>
        <begin position="230"/>
        <end position="471"/>
    </location>
</feature>
<dbReference type="PANTHER" id="PTHR23150:SF19">
    <property type="entry name" value="FORMYLGLYCINE-GENERATING ENZYME"/>
    <property type="match status" value="1"/>
</dbReference>
<organism evidence="2 3">
    <name type="scientific">Alloprevotella rava</name>
    <dbReference type="NCBI Taxonomy" id="671218"/>
    <lineage>
        <taxon>Bacteria</taxon>
        <taxon>Pseudomonadati</taxon>
        <taxon>Bacteroidota</taxon>
        <taxon>Bacteroidia</taxon>
        <taxon>Bacteroidales</taxon>
        <taxon>Prevotellaceae</taxon>
        <taxon>Alloprevotella</taxon>
    </lineage>
</organism>
<proteinExistence type="predicted"/>
<feature type="domain" description="Sulfatase-modifying factor enzyme-like" evidence="1">
    <location>
        <begin position="49"/>
        <end position="103"/>
    </location>
</feature>
<dbReference type="InterPro" id="IPR042095">
    <property type="entry name" value="SUMF_sf"/>
</dbReference>
<reference evidence="2 3" key="1">
    <citation type="submission" date="2020-08" db="EMBL/GenBank/DDBJ databases">
        <title>Genomic Encyclopedia of Type Strains, Phase IV (KMG-IV): sequencing the most valuable type-strain genomes for metagenomic binning, comparative biology and taxonomic classification.</title>
        <authorList>
            <person name="Goeker M."/>
        </authorList>
    </citation>
    <scope>NUCLEOTIDE SEQUENCE [LARGE SCALE GENOMIC DNA]</scope>
    <source>
        <strain evidence="2 3">DSM 22548</strain>
    </source>
</reference>